<dbReference type="SUPFAM" id="SSF102114">
    <property type="entry name" value="Radical SAM enzymes"/>
    <property type="match status" value="1"/>
</dbReference>
<feature type="domain" description="Radical SAM core" evidence="5">
    <location>
        <begin position="91"/>
        <end position="310"/>
    </location>
</feature>
<dbReference type="SFLD" id="SFLDG01067">
    <property type="entry name" value="SPASM/twitch_domain_containing"/>
    <property type="match status" value="1"/>
</dbReference>
<proteinExistence type="predicted"/>
<dbReference type="Pfam" id="PF04055">
    <property type="entry name" value="Radical_SAM"/>
    <property type="match status" value="1"/>
</dbReference>
<dbReference type="PANTHER" id="PTHR11228">
    <property type="entry name" value="RADICAL SAM DOMAIN PROTEIN"/>
    <property type="match status" value="1"/>
</dbReference>
<evidence type="ECO:0000256" key="4">
    <source>
        <dbReference type="ARBA" id="ARBA00023014"/>
    </source>
</evidence>
<dbReference type="GO" id="GO:0051536">
    <property type="term" value="F:iron-sulfur cluster binding"/>
    <property type="evidence" value="ECO:0007669"/>
    <property type="project" value="UniProtKB-KW"/>
</dbReference>
<protein>
    <submittedName>
        <fullName evidence="6">Radical SAM protein</fullName>
    </submittedName>
</protein>
<dbReference type="AlphaFoldDB" id="A0A927U4U3"/>
<accession>A0A927U4U3</accession>
<evidence type="ECO:0000259" key="5">
    <source>
        <dbReference type="PROSITE" id="PS51918"/>
    </source>
</evidence>
<keyword evidence="2" id="KW-0479">Metal-binding</keyword>
<dbReference type="Gene3D" id="3.20.20.70">
    <property type="entry name" value="Aldolase class I"/>
    <property type="match status" value="1"/>
</dbReference>
<dbReference type="GO" id="GO:0003824">
    <property type="term" value="F:catalytic activity"/>
    <property type="evidence" value="ECO:0007669"/>
    <property type="project" value="InterPro"/>
</dbReference>
<comment type="caution">
    <text evidence="6">The sequence shown here is derived from an EMBL/GenBank/DDBJ whole genome shotgun (WGS) entry which is preliminary data.</text>
</comment>
<dbReference type="InterPro" id="IPR013785">
    <property type="entry name" value="Aldolase_TIM"/>
</dbReference>
<evidence type="ECO:0000313" key="7">
    <source>
        <dbReference type="Proteomes" id="UP000766246"/>
    </source>
</evidence>
<dbReference type="SFLD" id="SFLDS00029">
    <property type="entry name" value="Radical_SAM"/>
    <property type="match status" value="1"/>
</dbReference>
<dbReference type="EMBL" id="SVER01000001">
    <property type="protein sequence ID" value="MBE5918281.1"/>
    <property type="molecule type" value="Genomic_DNA"/>
</dbReference>
<dbReference type="PANTHER" id="PTHR11228:SF7">
    <property type="entry name" value="PQQA PEPTIDE CYCLASE"/>
    <property type="match status" value="1"/>
</dbReference>
<dbReference type="SFLD" id="SFLDG01386">
    <property type="entry name" value="main_SPASM_domain-containing"/>
    <property type="match status" value="1"/>
</dbReference>
<dbReference type="CDD" id="cd01335">
    <property type="entry name" value="Radical_SAM"/>
    <property type="match status" value="1"/>
</dbReference>
<evidence type="ECO:0000256" key="1">
    <source>
        <dbReference type="ARBA" id="ARBA00022691"/>
    </source>
</evidence>
<dbReference type="InterPro" id="IPR023885">
    <property type="entry name" value="4Fe4S-binding_SPASM_dom"/>
</dbReference>
<keyword evidence="3" id="KW-0408">Iron</keyword>
<name>A0A927U4U3_9FIRM</name>
<dbReference type="InterPro" id="IPR058240">
    <property type="entry name" value="rSAM_sf"/>
</dbReference>
<gene>
    <name evidence="6" type="ORF">E7272_00400</name>
</gene>
<keyword evidence="4" id="KW-0411">Iron-sulfur</keyword>
<dbReference type="GO" id="GO:0046872">
    <property type="term" value="F:metal ion binding"/>
    <property type="evidence" value="ECO:0007669"/>
    <property type="project" value="UniProtKB-KW"/>
</dbReference>
<dbReference type="InterPro" id="IPR050377">
    <property type="entry name" value="Radical_SAM_PqqE_MftC-like"/>
</dbReference>
<evidence type="ECO:0000256" key="2">
    <source>
        <dbReference type="ARBA" id="ARBA00022723"/>
    </source>
</evidence>
<organism evidence="6 7">
    <name type="scientific">Pseudobutyrivibrio ruminis</name>
    <dbReference type="NCBI Taxonomy" id="46206"/>
    <lineage>
        <taxon>Bacteria</taxon>
        <taxon>Bacillati</taxon>
        <taxon>Bacillota</taxon>
        <taxon>Clostridia</taxon>
        <taxon>Lachnospirales</taxon>
        <taxon>Lachnospiraceae</taxon>
        <taxon>Pseudobutyrivibrio</taxon>
    </lineage>
</organism>
<dbReference type="Proteomes" id="UP000766246">
    <property type="component" value="Unassembled WGS sequence"/>
</dbReference>
<keyword evidence="1" id="KW-0949">S-adenosyl-L-methionine</keyword>
<dbReference type="InterPro" id="IPR007197">
    <property type="entry name" value="rSAM"/>
</dbReference>
<reference evidence="6" key="1">
    <citation type="submission" date="2019-04" db="EMBL/GenBank/DDBJ databases">
        <title>Evolution of Biomass-Degrading Anaerobic Consortia Revealed by Metagenomics.</title>
        <authorList>
            <person name="Peng X."/>
        </authorList>
    </citation>
    <scope>NUCLEOTIDE SEQUENCE</scope>
    <source>
        <strain evidence="6">SIG311</strain>
    </source>
</reference>
<evidence type="ECO:0000256" key="3">
    <source>
        <dbReference type="ARBA" id="ARBA00023004"/>
    </source>
</evidence>
<sequence length="482" mass="55400">MYYLLNERYRLCGWEKLPYAIIDRKYGRAQFVNKFILDTLEMCNGKIDFSIPIITDDQRKLVEQLVKEGVVSECEKGSELKEKQKYIFYNNRYMNTVHWSITGKCNCKCKHCYMSAPDAKYGELTHEQIMKIVNDMGNCGVLRCTLTGGEALVRSDFWDIVDGLLEREILITQIYSNGFLVNEKFLDELEKRGIHPEINMSFDGTGHHDWLRGIPGAEQAVRKAFLLCQKRGFPTGAEMCLWKDNAGSLRESINDLTQMGCRSIKVNPISDTGAWKDGNYGNALSMTEDEVFNVYYEYIDSFYQDLPNILVHLGGFFYADGGEPDFYELPAVHIYENPMRASMCVHARNTMYISAEGRAETCMGMASMSDEFQNQYPLVQEMGLRDCLVDSSYMKLIDTRVEEIIARNEKCIDCKYKSLCLGGCRASAMMFHRDDVLAVDEMTCKIYRDGWLTKIIDKISKLRPEAVCYGVEEYLKVERSDI</sequence>
<dbReference type="PROSITE" id="PS51918">
    <property type="entry name" value="RADICAL_SAM"/>
    <property type="match status" value="1"/>
</dbReference>
<dbReference type="NCBIfam" id="TIGR04085">
    <property type="entry name" value="rSAM_more_4Fe4S"/>
    <property type="match status" value="1"/>
</dbReference>
<evidence type="ECO:0000313" key="6">
    <source>
        <dbReference type="EMBL" id="MBE5918281.1"/>
    </source>
</evidence>